<dbReference type="EMBL" id="AMQM01000068">
    <property type="status" value="NOT_ANNOTATED_CDS"/>
    <property type="molecule type" value="Genomic_DNA"/>
</dbReference>
<gene>
    <name evidence="10" type="primary">20197926</name>
    <name evidence="9" type="ORF">HELRODRAFT_158535</name>
</gene>
<dbReference type="PANTHER" id="PTHR46543">
    <property type="entry name" value="ZINC FINGER CCHC DOMAIN-CONTAINING PROTEIN 7"/>
    <property type="match status" value="1"/>
</dbReference>
<evidence type="ECO:0000313" key="10">
    <source>
        <dbReference type="EnsemblMetazoa" id="HelroP158535"/>
    </source>
</evidence>
<evidence type="ECO:0000256" key="1">
    <source>
        <dbReference type="ARBA" id="ARBA00004123"/>
    </source>
</evidence>
<dbReference type="GO" id="GO:0071036">
    <property type="term" value="P:nuclear polyadenylation-dependent snoRNA catabolic process"/>
    <property type="evidence" value="ECO:0000318"/>
    <property type="project" value="GO_Central"/>
</dbReference>
<evidence type="ECO:0000256" key="2">
    <source>
        <dbReference type="ARBA" id="ARBA00022723"/>
    </source>
</evidence>
<dbReference type="GeneID" id="20197926"/>
<dbReference type="OMA" id="MFIESEK"/>
<evidence type="ECO:0000256" key="5">
    <source>
        <dbReference type="ARBA" id="ARBA00022833"/>
    </source>
</evidence>
<keyword evidence="2" id="KW-0479">Metal-binding</keyword>
<reference evidence="10" key="3">
    <citation type="submission" date="2015-06" db="UniProtKB">
        <authorList>
            <consortium name="EnsemblMetazoa"/>
        </authorList>
    </citation>
    <scope>IDENTIFICATION</scope>
</reference>
<feature type="compositionally biased region" description="Low complexity" evidence="8">
    <location>
        <begin position="437"/>
        <end position="459"/>
    </location>
</feature>
<proteinExistence type="predicted"/>
<dbReference type="GO" id="GO:0071039">
    <property type="term" value="P:nuclear polyadenylation-dependent CUT catabolic process"/>
    <property type="evidence" value="ECO:0000318"/>
    <property type="project" value="GO_Central"/>
</dbReference>
<dbReference type="Proteomes" id="UP000015101">
    <property type="component" value="Unassembled WGS sequence"/>
</dbReference>
<organism evidence="10 11">
    <name type="scientific">Helobdella robusta</name>
    <name type="common">Californian leech</name>
    <dbReference type="NCBI Taxonomy" id="6412"/>
    <lineage>
        <taxon>Eukaryota</taxon>
        <taxon>Metazoa</taxon>
        <taxon>Spiralia</taxon>
        <taxon>Lophotrochozoa</taxon>
        <taxon>Annelida</taxon>
        <taxon>Clitellata</taxon>
        <taxon>Hirudinea</taxon>
        <taxon>Rhynchobdellida</taxon>
        <taxon>Glossiphoniidae</taxon>
        <taxon>Helobdella</taxon>
    </lineage>
</organism>
<evidence type="ECO:0000256" key="4">
    <source>
        <dbReference type="ARBA" id="ARBA00022771"/>
    </source>
</evidence>
<evidence type="ECO:0000256" key="7">
    <source>
        <dbReference type="SAM" id="Coils"/>
    </source>
</evidence>
<dbReference type="InParanoid" id="T1EMX6"/>
<evidence type="ECO:0000256" key="3">
    <source>
        <dbReference type="ARBA" id="ARBA00022737"/>
    </source>
</evidence>
<dbReference type="GO" id="GO:0071035">
    <property type="term" value="P:nuclear polyadenylation-dependent rRNA catabolic process"/>
    <property type="evidence" value="ECO:0000318"/>
    <property type="project" value="GO_Central"/>
</dbReference>
<accession>T1EMX6</accession>
<reference evidence="9 11" key="2">
    <citation type="journal article" date="2013" name="Nature">
        <title>Insights into bilaterian evolution from three spiralian genomes.</title>
        <authorList>
            <person name="Simakov O."/>
            <person name="Marletaz F."/>
            <person name="Cho S.J."/>
            <person name="Edsinger-Gonzales E."/>
            <person name="Havlak P."/>
            <person name="Hellsten U."/>
            <person name="Kuo D.H."/>
            <person name="Larsson T."/>
            <person name="Lv J."/>
            <person name="Arendt D."/>
            <person name="Savage R."/>
            <person name="Osoegawa K."/>
            <person name="de Jong P."/>
            <person name="Grimwood J."/>
            <person name="Chapman J.A."/>
            <person name="Shapiro H."/>
            <person name="Aerts A."/>
            <person name="Otillar R.P."/>
            <person name="Terry A.Y."/>
            <person name="Boore J.L."/>
            <person name="Grigoriev I.V."/>
            <person name="Lindberg D.R."/>
            <person name="Seaver E.C."/>
            <person name="Weisblat D.A."/>
            <person name="Putnam N.H."/>
            <person name="Rokhsar D.S."/>
        </authorList>
    </citation>
    <scope>NUCLEOTIDE SEQUENCE</scope>
</reference>
<evidence type="ECO:0000313" key="9">
    <source>
        <dbReference type="EMBL" id="ESO12111.1"/>
    </source>
</evidence>
<dbReference type="GO" id="GO:0071037">
    <property type="term" value="P:nuclear polyadenylation-dependent snRNA catabolic process"/>
    <property type="evidence" value="ECO:0000318"/>
    <property type="project" value="GO_Central"/>
</dbReference>
<dbReference type="PANTHER" id="PTHR46543:SF1">
    <property type="entry name" value="ZINC FINGER CCHC DOMAIN-CONTAINING PROTEIN 7"/>
    <property type="match status" value="1"/>
</dbReference>
<evidence type="ECO:0000256" key="8">
    <source>
        <dbReference type="SAM" id="MobiDB-lite"/>
    </source>
</evidence>
<feature type="coiled-coil region" evidence="7">
    <location>
        <begin position="241"/>
        <end position="268"/>
    </location>
</feature>
<dbReference type="GO" id="GO:0008270">
    <property type="term" value="F:zinc ion binding"/>
    <property type="evidence" value="ECO:0007669"/>
    <property type="project" value="UniProtKB-KW"/>
</dbReference>
<keyword evidence="3" id="KW-0677">Repeat</keyword>
<dbReference type="EnsemblMetazoa" id="HelroT158535">
    <property type="protein sequence ID" value="HelroP158535"/>
    <property type="gene ID" value="HelroG158535"/>
</dbReference>
<dbReference type="GO" id="GO:0031499">
    <property type="term" value="C:TRAMP complex"/>
    <property type="evidence" value="ECO:0000318"/>
    <property type="project" value="GO_Central"/>
</dbReference>
<keyword evidence="7" id="KW-0175">Coiled coil</keyword>
<keyword evidence="6" id="KW-0539">Nucleus</keyword>
<dbReference type="GO" id="GO:0003723">
    <property type="term" value="F:RNA binding"/>
    <property type="evidence" value="ECO:0000318"/>
    <property type="project" value="GO_Central"/>
</dbReference>
<keyword evidence="5" id="KW-0862">Zinc</keyword>
<dbReference type="CTD" id="20197926"/>
<reference evidence="11" key="1">
    <citation type="submission" date="2012-12" db="EMBL/GenBank/DDBJ databases">
        <authorList>
            <person name="Hellsten U."/>
            <person name="Grimwood J."/>
            <person name="Chapman J.A."/>
            <person name="Shapiro H."/>
            <person name="Aerts A."/>
            <person name="Otillar R.P."/>
            <person name="Terry A.Y."/>
            <person name="Boore J.L."/>
            <person name="Simakov O."/>
            <person name="Marletaz F."/>
            <person name="Cho S.-J."/>
            <person name="Edsinger-Gonzales E."/>
            <person name="Havlak P."/>
            <person name="Kuo D.-H."/>
            <person name="Larsson T."/>
            <person name="Lv J."/>
            <person name="Arendt D."/>
            <person name="Savage R."/>
            <person name="Osoegawa K."/>
            <person name="de Jong P."/>
            <person name="Lindberg D.R."/>
            <person name="Seaver E.C."/>
            <person name="Weisblat D.A."/>
            <person name="Putnam N.H."/>
            <person name="Grigoriev I.V."/>
            <person name="Rokhsar D.S."/>
        </authorList>
    </citation>
    <scope>NUCLEOTIDE SEQUENCE</scope>
</reference>
<dbReference type="STRING" id="6412.T1EMX6"/>
<dbReference type="EMBL" id="AMQM01000069">
    <property type="status" value="NOT_ANNOTATED_CDS"/>
    <property type="molecule type" value="Genomic_DNA"/>
</dbReference>
<keyword evidence="11" id="KW-1185">Reference proteome</keyword>
<name>T1EMX6_HELRO</name>
<dbReference type="InterPro" id="IPR051644">
    <property type="entry name" value="TRAMP_AT-DNA-binding"/>
</dbReference>
<evidence type="ECO:0000313" key="11">
    <source>
        <dbReference type="Proteomes" id="UP000015101"/>
    </source>
</evidence>
<dbReference type="HOGENOM" id="CLU_580429_0_0_1"/>
<evidence type="ECO:0000256" key="6">
    <source>
        <dbReference type="ARBA" id="ARBA00023242"/>
    </source>
</evidence>
<dbReference type="AlphaFoldDB" id="T1EMX6"/>
<sequence>MAKCPYCCKEFRYVNKHSWRCAHRTIPATSELNNNNSNTSSVNNISTKNNSDSGSINLLIQNNDNSNISSNNTSIKNKLVTSSNNVSILNNDNYNNNLFNKFESMLSCCCGRYFRGRKGLIMHHRSCKMFNSRQAISSVENANKTINQPRSFQHKSAPATTPHPLPGVKLPKTQQQWTEANAYFHHKLNFLNNIDDIDSYTQHLQQTVYQYFADSHGTQKPIVSTSVNAKIKQLKKKLKILKTLGRNNNNYNNEIKNLSKQIRSTLRGAKLAKGDDQLNISSQLSKNFWRTCRKTFSPTTSLPPLFDVEKGSSHFGNVMKSKDNEEFNIPEWIPSLPAPSFSGNVNPPTYEEISSIIRKIRSRASPCPLDQISIIMFKRCPILKTYLHRLLSKCWASSTIPKAMFIESEKPSINIQQRITTTLPTRRMNNNNVHRINQQSNNDNNNTINNNSNNNNVNSYFQKTSRQIKIK</sequence>
<dbReference type="GO" id="GO:0071031">
    <property type="term" value="P:nuclear mRNA surveillance of mRNA 3'-end processing"/>
    <property type="evidence" value="ECO:0000318"/>
    <property type="project" value="GO_Central"/>
</dbReference>
<dbReference type="RefSeq" id="XP_009008831.1">
    <property type="nucleotide sequence ID" value="XM_009010583.1"/>
</dbReference>
<dbReference type="EMBL" id="KB095811">
    <property type="protein sequence ID" value="ESO12111.1"/>
    <property type="molecule type" value="Genomic_DNA"/>
</dbReference>
<dbReference type="KEGG" id="hro:HELRODRAFT_158535"/>
<keyword evidence="4" id="KW-0863">Zinc-finger</keyword>
<protein>
    <submittedName>
        <fullName evidence="9 10">Uncharacterized protein</fullName>
    </submittedName>
</protein>
<dbReference type="OrthoDB" id="416119at2759"/>
<comment type="subcellular location">
    <subcellularLocation>
        <location evidence="1">Nucleus</location>
    </subcellularLocation>
</comment>
<feature type="region of interest" description="Disordered" evidence="8">
    <location>
        <begin position="436"/>
        <end position="471"/>
    </location>
</feature>
<dbReference type="GO" id="GO:0071038">
    <property type="term" value="P:TRAMP-dependent tRNA surveillance pathway"/>
    <property type="evidence" value="ECO:0000318"/>
    <property type="project" value="GO_Central"/>
</dbReference>